<keyword evidence="2" id="KW-1185">Reference proteome</keyword>
<dbReference type="RefSeq" id="WP_048473079.1">
    <property type="nucleotide sequence ID" value="NZ_JYNL01000065.1"/>
</dbReference>
<gene>
    <name evidence="1" type="ORF">MCHLDSM_05946</name>
</gene>
<evidence type="ECO:0000313" key="1">
    <source>
        <dbReference type="EMBL" id="KMO69834.1"/>
    </source>
</evidence>
<name>A0A0J6VHS6_9MYCO</name>
<dbReference type="EMBL" id="JYNL01000065">
    <property type="protein sequence ID" value="KMO69834.1"/>
    <property type="molecule type" value="Genomic_DNA"/>
</dbReference>
<dbReference type="AlphaFoldDB" id="A0A0J6VHS6"/>
<protein>
    <submittedName>
        <fullName evidence="1">Uncharacterized protein</fullName>
    </submittedName>
</protein>
<accession>A0A0J6VHS6</accession>
<comment type="caution">
    <text evidence="1">The sequence shown here is derived from an EMBL/GenBank/DDBJ whole genome shotgun (WGS) entry which is preliminary data.</text>
</comment>
<dbReference type="STRING" id="37916.MCHLDSM_05946"/>
<reference evidence="1 2" key="1">
    <citation type="journal article" date="2015" name="Genome Biol. Evol.">
        <title>Characterization of Three Mycobacterium spp. with Potential Use in Bioremediation by Genome Sequencing and Comparative Genomics.</title>
        <authorList>
            <person name="Das S."/>
            <person name="Pettersson B.M."/>
            <person name="Behra P.R."/>
            <person name="Ramesh M."/>
            <person name="Dasgupta S."/>
            <person name="Bhattacharya A."/>
            <person name="Kirsebom L.A."/>
        </authorList>
    </citation>
    <scope>NUCLEOTIDE SEQUENCE [LARGE SCALE GENOMIC DNA]</scope>
    <source>
        <strain evidence="1 2">DSM 43826</strain>
    </source>
</reference>
<evidence type="ECO:0000313" key="2">
    <source>
        <dbReference type="Proteomes" id="UP000036513"/>
    </source>
</evidence>
<dbReference type="Proteomes" id="UP000036513">
    <property type="component" value="Unassembled WGS sequence"/>
</dbReference>
<dbReference type="PATRIC" id="fig|37916.4.peg.5968"/>
<sequence length="90" mass="10273">MKTLTVRAISGAVIAEYPDFEANTPLRVLPAIVSNQAPTEGRIVDETWSFAGPTRHPEYALIRHDTEHVTISIERRRLQTRPTTHRHAFR</sequence>
<proteinExistence type="predicted"/>
<organism evidence="1 2">
    <name type="scientific">Mycolicibacterium chlorophenolicum</name>
    <dbReference type="NCBI Taxonomy" id="37916"/>
    <lineage>
        <taxon>Bacteria</taxon>
        <taxon>Bacillati</taxon>
        <taxon>Actinomycetota</taxon>
        <taxon>Actinomycetes</taxon>
        <taxon>Mycobacteriales</taxon>
        <taxon>Mycobacteriaceae</taxon>
        <taxon>Mycolicibacterium</taxon>
    </lineage>
</organism>